<keyword evidence="6 7" id="KW-0472">Membrane</keyword>
<feature type="transmembrane region" description="Helical" evidence="7">
    <location>
        <begin position="37"/>
        <end position="60"/>
    </location>
</feature>
<feature type="transmembrane region" description="Helical" evidence="7">
    <location>
        <begin position="164"/>
        <end position="186"/>
    </location>
</feature>
<evidence type="ECO:0000313" key="9">
    <source>
        <dbReference type="EMBL" id="MBD3923621.1"/>
    </source>
</evidence>
<reference evidence="9 10" key="1">
    <citation type="submission" date="2020-09" db="EMBL/GenBank/DDBJ databases">
        <title>novel species in genus Nocardioides.</title>
        <authorList>
            <person name="Zhang G."/>
        </authorList>
    </citation>
    <scope>NUCLEOTIDE SEQUENCE [LARGE SCALE GENOMIC DNA]</scope>
    <source>
        <strain evidence="9 10">KCTC 39551</strain>
    </source>
</reference>
<accession>A0ABR8N630</accession>
<evidence type="ECO:0000256" key="5">
    <source>
        <dbReference type="ARBA" id="ARBA00022989"/>
    </source>
</evidence>
<proteinExistence type="predicted"/>
<feature type="transmembrane region" description="Helical" evidence="7">
    <location>
        <begin position="380"/>
        <end position="409"/>
    </location>
</feature>
<name>A0ABR8N630_9ACTN</name>
<feature type="transmembrane region" description="Helical" evidence="7">
    <location>
        <begin position="303"/>
        <end position="323"/>
    </location>
</feature>
<dbReference type="Proteomes" id="UP000618818">
    <property type="component" value="Unassembled WGS sequence"/>
</dbReference>
<evidence type="ECO:0000313" key="10">
    <source>
        <dbReference type="Proteomes" id="UP000618818"/>
    </source>
</evidence>
<evidence type="ECO:0000256" key="6">
    <source>
        <dbReference type="ARBA" id="ARBA00023136"/>
    </source>
</evidence>
<keyword evidence="4 7" id="KW-0812">Transmembrane</keyword>
<evidence type="ECO:0000256" key="7">
    <source>
        <dbReference type="SAM" id="Phobius"/>
    </source>
</evidence>
<protein>
    <submittedName>
        <fullName evidence="9">MFS transporter</fullName>
    </submittedName>
</protein>
<keyword evidence="3" id="KW-1003">Cell membrane</keyword>
<dbReference type="InterPro" id="IPR011701">
    <property type="entry name" value="MFS"/>
</dbReference>
<feature type="transmembrane region" description="Helical" evidence="7">
    <location>
        <begin position="239"/>
        <end position="256"/>
    </location>
</feature>
<feature type="transmembrane region" description="Helical" evidence="7">
    <location>
        <begin position="268"/>
        <end position="291"/>
    </location>
</feature>
<sequence>MRPTGPYDGPAGQVAGRRCEDVSVTSGTTQDFRFRDILLVAYGPSVVSAIGHGAMLPVLALRARDLGADVSVAAAIVALLGVGQLLASLPAGALVARIGERRALVGAGLVDACAMAFAALTDSVLGLAIGVLLSGVCWTLFLIARQGFMIDVVPESHRARAMSLLGGSYRVGVLIGPLIGAGLIAVSDLTSVFWLGAGMSVLASLLAATMPDLGEEKRAAARATGHLGVWTVIAAHRRLLATLGTAVVILGASRSLRLSLLPLWADHVGLSASTTSLIFAGAAALDVAFMWPGGWLMDTRGRMVVAVPVVLSMAVACLLLPLATDAVSVALVMALIACGNGLGSGIVMTLGADAAPDDGRSQFLGAWRLCGDIGNTGGPLLVSAVAAVAPLAVASVTVGLLGLLGAGWVGHWTRRVDLARAAALSRR</sequence>
<feature type="transmembrane region" description="Helical" evidence="7">
    <location>
        <begin position="329"/>
        <end position="352"/>
    </location>
</feature>
<feature type="transmembrane region" description="Helical" evidence="7">
    <location>
        <begin position="126"/>
        <end position="144"/>
    </location>
</feature>
<evidence type="ECO:0000256" key="4">
    <source>
        <dbReference type="ARBA" id="ARBA00022692"/>
    </source>
</evidence>
<dbReference type="PANTHER" id="PTHR23517">
    <property type="entry name" value="RESISTANCE PROTEIN MDTM, PUTATIVE-RELATED-RELATED"/>
    <property type="match status" value="1"/>
</dbReference>
<evidence type="ECO:0000256" key="1">
    <source>
        <dbReference type="ARBA" id="ARBA00004651"/>
    </source>
</evidence>
<dbReference type="EMBL" id="JACXYZ010000001">
    <property type="protein sequence ID" value="MBD3923621.1"/>
    <property type="molecule type" value="Genomic_DNA"/>
</dbReference>
<keyword evidence="10" id="KW-1185">Reference proteome</keyword>
<dbReference type="CDD" id="cd17325">
    <property type="entry name" value="MFS_MdtG_SLC18_like"/>
    <property type="match status" value="1"/>
</dbReference>
<dbReference type="InterPro" id="IPR020846">
    <property type="entry name" value="MFS_dom"/>
</dbReference>
<organism evidence="9 10">
    <name type="scientific">Nocardioides cavernae</name>
    <dbReference type="NCBI Taxonomy" id="1921566"/>
    <lineage>
        <taxon>Bacteria</taxon>
        <taxon>Bacillati</taxon>
        <taxon>Actinomycetota</taxon>
        <taxon>Actinomycetes</taxon>
        <taxon>Propionibacteriales</taxon>
        <taxon>Nocardioidaceae</taxon>
        <taxon>Nocardioides</taxon>
    </lineage>
</organism>
<dbReference type="InterPro" id="IPR036259">
    <property type="entry name" value="MFS_trans_sf"/>
</dbReference>
<comment type="caution">
    <text evidence="9">The sequence shown here is derived from an EMBL/GenBank/DDBJ whole genome shotgun (WGS) entry which is preliminary data.</text>
</comment>
<dbReference type="SUPFAM" id="SSF103473">
    <property type="entry name" value="MFS general substrate transporter"/>
    <property type="match status" value="1"/>
</dbReference>
<dbReference type="PROSITE" id="PS50850">
    <property type="entry name" value="MFS"/>
    <property type="match status" value="1"/>
</dbReference>
<feature type="transmembrane region" description="Helical" evidence="7">
    <location>
        <begin position="72"/>
        <end position="96"/>
    </location>
</feature>
<keyword evidence="5 7" id="KW-1133">Transmembrane helix</keyword>
<evidence type="ECO:0000259" key="8">
    <source>
        <dbReference type="PROSITE" id="PS50850"/>
    </source>
</evidence>
<keyword evidence="2" id="KW-0813">Transport</keyword>
<evidence type="ECO:0000256" key="3">
    <source>
        <dbReference type="ARBA" id="ARBA00022475"/>
    </source>
</evidence>
<feature type="transmembrane region" description="Helical" evidence="7">
    <location>
        <begin position="103"/>
        <end position="120"/>
    </location>
</feature>
<feature type="domain" description="Major facilitator superfamily (MFS) profile" evidence="8">
    <location>
        <begin position="37"/>
        <end position="414"/>
    </location>
</feature>
<evidence type="ECO:0000256" key="2">
    <source>
        <dbReference type="ARBA" id="ARBA00022448"/>
    </source>
</evidence>
<dbReference type="PANTHER" id="PTHR23517:SF3">
    <property type="entry name" value="INTEGRAL MEMBRANE TRANSPORT PROTEIN"/>
    <property type="match status" value="1"/>
</dbReference>
<comment type="subcellular location">
    <subcellularLocation>
        <location evidence="1">Cell membrane</location>
        <topology evidence="1">Multi-pass membrane protein</topology>
    </subcellularLocation>
</comment>
<dbReference type="InterPro" id="IPR050171">
    <property type="entry name" value="MFS_Transporters"/>
</dbReference>
<gene>
    <name evidence="9" type="ORF">IEZ26_03235</name>
</gene>
<dbReference type="Pfam" id="PF07690">
    <property type="entry name" value="MFS_1"/>
    <property type="match status" value="1"/>
</dbReference>
<dbReference type="Gene3D" id="1.20.1250.20">
    <property type="entry name" value="MFS general substrate transporter like domains"/>
    <property type="match status" value="2"/>
</dbReference>